<evidence type="ECO:0000313" key="1">
    <source>
        <dbReference type="EMBL" id="NJC34526.1"/>
    </source>
</evidence>
<accession>A0ABX0XMD7</accession>
<evidence type="ECO:0000313" key="2">
    <source>
        <dbReference type="Proteomes" id="UP000734218"/>
    </source>
</evidence>
<protein>
    <submittedName>
        <fullName evidence="1">Membrane protein</fullName>
    </submittedName>
</protein>
<reference evidence="1 2" key="1">
    <citation type="submission" date="2020-03" db="EMBL/GenBank/DDBJ databases">
        <title>Genomic Encyclopedia of Type Strains, Phase IV (KMG-IV): sequencing the most valuable type-strain genomes for metagenomic binning, comparative biology and taxonomic classification.</title>
        <authorList>
            <person name="Goeker M."/>
        </authorList>
    </citation>
    <scope>NUCLEOTIDE SEQUENCE [LARGE SCALE GENOMIC DNA]</scope>
    <source>
        <strain evidence="1 2">DSM 27651</strain>
    </source>
</reference>
<dbReference type="Proteomes" id="UP000734218">
    <property type="component" value="Unassembled WGS sequence"/>
</dbReference>
<proteinExistence type="predicted"/>
<gene>
    <name evidence="1" type="ORF">GGR88_002040</name>
</gene>
<dbReference type="EMBL" id="JAATJE010000002">
    <property type="protein sequence ID" value="NJC34526.1"/>
    <property type="molecule type" value="Genomic_DNA"/>
</dbReference>
<dbReference type="RefSeq" id="WP_167954595.1">
    <property type="nucleotide sequence ID" value="NZ_JAATJE010000002.1"/>
</dbReference>
<name>A0ABX0XMD7_9SPHN</name>
<sequence>MIATAVLSLVLQAAPAPTATHTAAGGTPPGSDLLICREQVRSHPYRREEICRTEAQWREARLELLTQPNFPFREDRISGGN</sequence>
<organism evidence="1 2">
    <name type="scientific">Sphingomonas jejuensis</name>
    <dbReference type="NCBI Taxonomy" id="904715"/>
    <lineage>
        <taxon>Bacteria</taxon>
        <taxon>Pseudomonadati</taxon>
        <taxon>Pseudomonadota</taxon>
        <taxon>Alphaproteobacteria</taxon>
        <taxon>Sphingomonadales</taxon>
        <taxon>Sphingomonadaceae</taxon>
        <taxon>Sphingomonas</taxon>
    </lineage>
</organism>
<comment type="caution">
    <text evidence="1">The sequence shown here is derived from an EMBL/GenBank/DDBJ whole genome shotgun (WGS) entry which is preliminary data.</text>
</comment>
<keyword evidence="2" id="KW-1185">Reference proteome</keyword>